<evidence type="ECO:0000313" key="4">
    <source>
        <dbReference type="Proteomes" id="UP000007883"/>
    </source>
</evidence>
<organism evidence="3 4">
    <name type="scientific">Rubrivivax gelatinosus (strain NBRC 100245 / IL144)</name>
    <dbReference type="NCBI Taxonomy" id="983917"/>
    <lineage>
        <taxon>Bacteria</taxon>
        <taxon>Pseudomonadati</taxon>
        <taxon>Pseudomonadota</taxon>
        <taxon>Betaproteobacteria</taxon>
        <taxon>Burkholderiales</taxon>
        <taxon>Sphaerotilaceae</taxon>
        <taxon>Rubrivivax</taxon>
    </lineage>
</organism>
<accession>I0HS23</accession>
<feature type="signal peptide" evidence="2">
    <location>
        <begin position="1"/>
        <end position="20"/>
    </location>
</feature>
<keyword evidence="4" id="KW-1185">Reference proteome</keyword>
<evidence type="ECO:0000256" key="2">
    <source>
        <dbReference type="SAM" id="SignalP"/>
    </source>
</evidence>
<dbReference type="AlphaFoldDB" id="I0HS23"/>
<evidence type="ECO:0000313" key="3">
    <source>
        <dbReference type="EMBL" id="BAL95810.1"/>
    </source>
</evidence>
<proteinExistence type="predicted"/>
<dbReference type="EMBL" id="AP012320">
    <property type="protein sequence ID" value="BAL95810.1"/>
    <property type="molecule type" value="Genomic_DNA"/>
</dbReference>
<feature type="chain" id="PRO_5003629198" evidence="2">
    <location>
        <begin position="21"/>
        <end position="76"/>
    </location>
</feature>
<keyword evidence="2" id="KW-0732">Signal</keyword>
<reference evidence="3 4" key="1">
    <citation type="journal article" date="2012" name="J. Bacteriol.">
        <title>Complete genome sequence of phototrophic betaproteobacterium Rubrivivax gelatinosus IL144.</title>
        <authorList>
            <person name="Nagashima S."/>
            <person name="Kamimura A."/>
            <person name="Shimizu T."/>
            <person name="Nakamura-isaki S."/>
            <person name="Aono E."/>
            <person name="Sakamoto K."/>
            <person name="Ichikawa N."/>
            <person name="Nakazawa H."/>
            <person name="Sekine M."/>
            <person name="Yamazaki S."/>
            <person name="Fujita N."/>
            <person name="Shimada K."/>
            <person name="Hanada S."/>
            <person name="Nagashima K.V.P."/>
        </authorList>
    </citation>
    <scope>NUCLEOTIDE SEQUENCE [LARGE SCALE GENOMIC DNA]</scope>
    <source>
        <strain evidence="4">NBRC 100245 / IL144</strain>
    </source>
</reference>
<feature type="compositionally biased region" description="Low complexity" evidence="1">
    <location>
        <begin position="46"/>
        <end position="63"/>
    </location>
</feature>
<dbReference type="STRING" id="983917.RGE_24690"/>
<gene>
    <name evidence="3" type="ordered locus">RGE_24690</name>
</gene>
<dbReference type="PATRIC" id="fig|983917.3.peg.2402"/>
<dbReference type="Proteomes" id="UP000007883">
    <property type="component" value="Chromosome"/>
</dbReference>
<protein>
    <submittedName>
        <fullName evidence="3">Uncharacterized protein</fullName>
    </submittedName>
</protein>
<sequence length="76" mass="7467">MNRALLLFAASVVAIAAAQAADLGYHPALSKTRPTPAGIDASTFIPGHPARGAAGQAPQAAQATVSQAPASAPQAH</sequence>
<name>I0HS23_RUBGI</name>
<evidence type="ECO:0000256" key="1">
    <source>
        <dbReference type="SAM" id="MobiDB-lite"/>
    </source>
</evidence>
<dbReference type="HOGENOM" id="CLU_2652214_0_0_4"/>
<dbReference type="KEGG" id="rge:RGE_24690"/>
<dbReference type="RefSeq" id="WP_014428672.1">
    <property type="nucleotide sequence ID" value="NC_017075.1"/>
</dbReference>
<feature type="region of interest" description="Disordered" evidence="1">
    <location>
        <begin position="39"/>
        <end position="76"/>
    </location>
</feature>